<proteinExistence type="inferred from homology"/>
<evidence type="ECO:0000256" key="8">
    <source>
        <dbReference type="ARBA" id="ARBA00023002"/>
    </source>
</evidence>
<evidence type="ECO:0000256" key="6">
    <source>
        <dbReference type="ARBA" id="ARBA00022729"/>
    </source>
</evidence>
<dbReference type="RefSeq" id="WP_324669953.1">
    <property type="nucleotide sequence ID" value="NZ_CP141614.1"/>
</dbReference>
<dbReference type="EMBL" id="CP141614">
    <property type="protein sequence ID" value="WRP15547.1"/>
    <property type="molecule type" value="Genomic_DNA"/>
</dbReference>
<keyword evidence="15" id="KW-1185">Reference proteome</keyword>
<feature type="transmembrane region" description="Helical" evidence="12">
    <location>
        <begin position="174"/>
        <end position="192"/>
    </location>
</feature>
<dbReference type="InterPro" id="IPR011767">
    <property type="entry name" value="GLR_AS"/>
</dbReference>
<dbReference type="Pfam" id="PF07884">
    <property type="entry name" value="VKOR"/>
    <property type="match status" value="1"/>
</dbReference>
<dbReference type="Gene3D" id="1.20.1440.130">
    <property type="entry name" value="VKOR domain"/>
    <property type="match status" value="1"/>
</dbReference>
<dbReference type="InterPro" id="IPR036249">
    <property type="entry name" value="Thioredoxin-like_sf"/>
</dbReference>
<dbReference type="Gene3D" id="3.40.30.10">
    <property type="entry name" value="Glutaredoxin"/>
    <property type="match status" value="1"/>
</dbReference>
<dbReference type="InterPro" id="IPR012932">
    <property type="entry name" value="VKOR"/>
</dbReference>
<feature type="transmembrane region" description="Helical" evidence="12">
    <location>
        <begin position="68"/>
        <end position="92"/>
    </location>
</feature>
<feature type="transmembrane region" description="Helical" evidence="12">
    <location>
        <begin position="12"/>
        <end position="33"/>
    </location>
</feature>
<dbReference type="InterPro" id="IPR012336">
    <property type="entry name" value="Thioredoxin-like_fold"/>
</dbReference>
<comment type="subcellular location">
    <subcellularLocation>
        <location evidence="1">Membrane</location>
        <topology evidence="1">Multi-pass membrane protein</topology>
    </subcellularLocation>
</comment>
<evidence type="ECO:0000256" key="10">
    <source>
        <dbReference type="ARBA" id="ARBA00023157"/>
    </source>
</evidence>
<dbReference type="PROSITE" id="PS51352">
    <property type="entry name" value="THIOREDOXIN_2"/>
    <property type="match status" value="1"/>
</dbReference>
<feature type="transmembrane region" description="Helical" evidence="12">
    <location>
        <begin position="113"/>
        <end position="134"/>
    </location>
</feature>
<evidence type="ECO:0000256" key="5">
    <source>
        <dbReference type="ARBA" id="ARBA00022719"/>
    </source>
</evidence>
<comment type="similarity">
    <text evidence="3">Belongs to the VKOR family.</text>
</comment>
<dbReference type="PANTHER" id="PTHR13887">
    <property type="entry name" value="GLUTATHIONE S-TRANSFERASE KAPPA"/>
    <property type="match status" value="1"/>
</dbReference>
<keyword evidence="5" id="KW-0874">Quinone</keyword>
<evidence type="ECO:0000313" key="14">
    <source>
        <dbReference type="EMBL" id="WRP15547.1"/>
    </source>
</evidence>
<dbReference type="CDD" id="cd12916">
    <property type="entry name" value="VKOR_1"/>
    <property type="match status" value="1"/>
</dbReference>
<name>A0ABZ1BTW0_9FIRM</name>
<evidence type="ECO:0000256" key="9">
    <source>
        <dbReference type="ARBA" id="ARBA00023136"/>
    </source>
</evidence>
<dbReference type="InterPro" id="IPR013766">
    <property type="entry name" value="Thioredoxin_domain"/>
</dbReference>
<evidence type="ECO:0000259" key="13">
    <source>
        <dbReference type="PROSITE" id="PS51352"/>
    </source>
</evidence>
<evidence type="ECO:0000256" key="1">
    <source>
        <dbReference type="ARBA" id="ARBA00004141"/>
    </source>
</evidence>
<keyword evidence="6" id="KW-0732">Signal</keyword>
<evidence type="ECO:0000313" key="15">
    <source>
        <dbReference type="Proteomes" id="UP001333102"/>
    </source>
</evidence>
<protein>
    <submittedName>
        <fullName evidence="14">Vitamin K epoxide reductase family protein</fullName>
    </submittedName>
</protein>
<dbReference type="InterPro" id="IPR038354">
    <property type="entry name" value="VKOR_sf"/>
</dbReference>
<keyword evidence="9 12" id="KW-0472">Membrane</keyword>
<gene>
    <name evidence="14" type="ORF">VLY81_05115</name>
</gene>
<reference evidence="15" key="1">
    <citation type="submission" date="2023-12" db="EMBL/GenBank/DDBJ databases">
        <title>Novel isolates from deep terrestrial aquifers shed light on the physiology and ecology of the class Limnochordia.</title>
        <authorList>
            <person name="Karnachuk O.V."/>
            <person name="Lukina A.P."/>
            <person name="Avakyan M.R."/>
            <person name="Kadnikov V."/>
            <person name="Begmatov S."/>
            <person name="Beletsky A.V."/>
            <person name="Mardanov A.V."/>
            <person name="Ravin N.V."/>
        </authorList>
    </citation>
    <scope>NUCLEOTIDE SEQUENCE [LARGE SCALE GENOMIC DNA]</scope>
    <source>
        <strain evidence="15">LN</strain>
    </source>
</reference>
<evidence type="ECO:0000256" key="7">
    <source>
        <dbReference type="ARBA" id="ARBA00022989"/>
    </source>
</evidence>
<dbReference type="PANTHER" id="PTHR13887:SF14">
    <property type="entry name" value="DISULFIDE BOND FORMATION PROTEIN D"/>
    <property type="match status" value="1"/>
</dbReference>
<feature type="transmembrane region" description="Helical" evidence="12">
    <location>
        <begin position="140"/>
        <end position="162"/>
    </location>
</feature>
<dbReference type="Proteomes" id="UP001333102">
    <property type="component" value="Chromosome"/>
</dbReference>
<dbReference type="SMART" id="SM00756">
    <property type="entry name" value="VKc"/>
    <property type="match status" value="1"/>
</dbReference>
<keyword evidence="11" id="KW-0676">Redox-active center</keyword>
<evidence type="ECO:0000256" key="3">
    <source>
        <dbReference type="ARBA" id="ARBA00006214"/>
    </source>
</evidence>
<evidence type="ECO:0000256" key="12">
    <source>
        <dbReference type="SAM" id="Phobius"/>
    </source>
</evidence>
<accession>A0ABZ1BTW0</accession>
<evidence type="ECO:0000256" key="2">
    <source>
        <dbReference type="ARBA" id="ARBA00005791"/>
    </source>
</evidence>
<keyword evidence="10" id="KW-1015">Disulfide bond</keyword>
<dbReference type="PROSITE" id="PS00195">
    <property type="entry name" value="GLUTAREDOXIN_1"/>
    <property type="match status" value="1"/>
</dbReference>
<comment type="similarity">
    <text evidence="2">Belongs to the thioredoxin family. DsbA subfamily.</text>
</comment>
<evidence type="ECO:0000256" key="4">
    <source>
        <dbReference type="ARBA" id="ARBA00022692"/>
    </source>
</evidence>
<keyword evidence="4 12" id="KW-0812">Transmembrane</keyword>
<sequence>MAQATTLQRHRRLARVASLLAGLGSVLALYLTWIDLRGGPSAPGALLCGPGSGCATAWASPYARLAGIPVAALGAVAYLVLLALGLWGGRVAASVPARGGERRRGARTPRPRLPWQLTAATGLAWAGAIFSIYLAGVQVLILRTLCPWCTVSALIMVALAIVHTLALPVRLPGGPAAAGVVGGIVLALVHYVPAAGTGPSGTLPPASSAGGVQLAPVSSLVELERLMSAGDEDAAVHVEIYSDFQCPYCAQAAALVIAPLLDEDVASGRMRITFHNFAFLGQESQWAAEAAACAAVQGQFWPYHDRLFASALGENVGSFTFARLTQLARQTGLDEAAFQRCLEGRQMQRLVEESRRQGSARGVRATPTFFVNGRRIEGLVPVSEIRRVAYVQ</sequence>
<keyword evidence="8" id="KW-0560">Oxidoreductase</keyword>
<keyword evidence="7 12" id="KW-1133">Transmembrane helix</keyword>
<organism evidence="14 15">
    <name type="scientific">Geochorda subterranea</name>
    <dbReference type="NCBI Taxonomy" id="3109564"/>
    <lineage>
        <taxon>Bacteria</taxon>
        <taxon>Bacillati</taxon>
        <taxon>Bacillota</taxon>
        <taxon>Limnochordia</taxon>
        <taxon>Limnochordales</taxon>
        <taxon>Geochordaceae</taxon>
        <taxon>Geochorda</taxon>
    </lineage>
</organism>
<feature type="domain" description="Thioredoxin" evidence="13">
    <location>
        <begin position="192"/>
        <end position="347"/>
    </location>
</feature>
<evidence type="ECO:0000256" key="11">
    <source>
        <dbReference type="ARBA" id="ARBA00023284"/>
    </source>
</evidence>
<dbReference type="InterPro" id="IPR044698">
    <property type="entry name" value="VKOR/LTO1"/>
</dbReference>
<dbReference type="Pfam" id="PF13462">
    <property type="entry name" value="Thioredoxin_4"/>
    <property type="match status" value="1"/>
</dbReference>
<dbReference type="SUPFAM" id="SSF52833">
    <property type="entry name" value="Thioredoxin-like"/>
    <property type="match status" value="1"/>
</dbReference>